<dbReference type="EMBL" id="KZ309433">
    <property type="protein sequence ID" value="KAG8238768.1"/>
    <property type="molecule type" value="Genomic_DNA"/>
</dbReference>
<feature type="transmembrane region" description="Helical" evidence="2">
    <location>
        <begin position="396"/>
        <end position="416"/>
    </location>
</feature>
<keyword evidence="2" id="KW-0812">Transmembrane</keyword>
<dbReference type="Pfam" id="PF07690">
    <property type="entry name" value="MFS_1"/>
    <property type="match status" value="2"/>
</dbReference>
<sequence>MKRRGLAMGICQAGIGLGFMAGPPIIQYLMAEYAFSGTMLILGGVALHSLLGAALYQPIKWHVRKSRKNERAQEDSADNSEETHEAEGLRISTICGKDGINGEASVALLRNGRDSNAYWSPMTTTEKTGKECHRPAEEEEERNGWASNGQAEQLEGLLPKILPPHSDGLTDEQKNGLDPLKNKCLSYQRQSSSLVNFGNIVLIFDNALTEQAGKDAEMEVKEKPWVPPVEEKAKEIVVEAEVRSKKVGKTMGEKLRSAWERLVGKTAEAEESAATNTSRSLGVKSMFGCVVDFLDLRLLQDPSYVNLILGISVSNLSDTNFFLVLQFYLQKSLGFSNENVAVCLSVAAGADVASRLLLPLLGDRMHLRKRTAYLLSCLTSAIARSIFVLVHDFPSVVVFCGLVGFLKGTIVVNMPLTIAEHCRLEQFAAAYGLYMIINGLITITLGPLIGVLRDYSDSYELCIHILSGVLLLCAIPWLIEMAIVRWKQKRRAKRDLPIL</sequence>
<keyword evidence="2" id="KW-0472">Membrane</keyword>
<comment type="caution">
    <text evidence="3">The sequence shown here is derived from an EMBL/GenBank/DDBJ whole genome shotgun (WGS) entry which is preliminary data.</text>
</comment>
<evidence type="ECO:0000313" key="4">
    <source>
        <dbReference type="Proteomes" id="UP000792457"/>
    </source>
</evidence>
<feature type="compositionally biased region" description="Basic and acidic residues" evidence="1">
    <location>
        <begin position="127"/>
        <end position="136"/>
    </location>
</feature>
<feature type="compositionally biased region" description="Polar residues" evidence="1">
    <location>
        <begin position="117"/>
        <end position="126"/>
    </location>
</feature>
<feature type="transmembrane region" description="Helical" evidence="2">
    <location>
        <begin position="428"/>
        <end position="451"/>
    </location>
</feature>
<feature type="transmembrane region" description="Helical" evidence="2">
    <location>
        <begin position="33"/>
        <end position="56"/>
    </location>
</feature>
<evidence type="ECO:0000313" key="3">
    <source>
        <dbReference type="EMBL" id="KAG8238768.1"/>
    </source>
</evidence>
<dbReference type="AlphaFoldDB" id="A0A8K0KV59"/>
<accession>A0A8K0KV59</accession>
<proteinExistence type="predicted"/>
<feature type="transmembrane region" description="Helical" evidence="2">
    <location>
        <begin position="7"/>
        <end position="27"/>
    </location>
</feature>
<feature type="transmembrane region" description="Helical" evidence="2">
    <location>
        <begin position="463"/>
        <end position="484"/>
    </location>
</feature>
<dbReference type="Proteomes" id="UP000792457">
    <property type="component" value="Unassembled WGS sequence"/>
</dbReference>
<evidence type="ECO:0000256" key="2">
    <source>
        <dbReference type="SAM" id="Phobius"/>
    </source>
</evidence>
<dbReference type="GO" id="GO:0008028">
    <property type="term" value="F:monocarboxylic acid transmembrane transporter activity"/>
    <property type="evidence" value="ECO:0007669"/>
    <property type="project" value="TreeGrafter"/>
</dbReference>
<dbReference type="Gene3D" id="1.20.1250.20">
    <property type="entry name" value="MFS general substrate transporter like domains"/>
    <property type="match status" value="2"/>
</dbReference>
<reference evidence="3" key="2">
    <citation type="submission" date="2017-10" db="EMBL/GenBank/DDBJ databases">
        <title>Ladona fulva Genome sequencing and assembly.</title>
        <authorList>
            <person name="Murali S."/>
            <person name="Richards S."/>
            <person name="Bandaranaike D."/>
            <person name="Bellair M."/>
            <person name="Blankenburg K."/>
            <person name="Chao H."/>
            <person name="Dinh H."/>
            <person name="Doddapaneni H."/>
            <person name="Dugan-Rocha S."/>
            <person name="Elkadiri S."/>
            <person name="Gnanaolivu R."/>
            <person name="Hernandez B."/>
            <person name="Skinner E."/>
            <person name="Javaid M."/>
            <person name="Lee S."/>
            <person name="Li M."/>
            <person name="Ming W."/>
            <person name="Munidasa M."/>
            <person name="Muniz J."/>
            <person name="Nguyen L."/>
            <person name="Hughes D."/>
            <person name="Osuji N."/>
            <person name="Pu L.-L."/>
            <person name="Puazo M."/>
            <person name="Qu C."/>
            <person name="Quiroz J."/>
            <person name="Raj R."/>
            <person name="Weissenberger G."/>
            <person name="Xin Y."/>
            <person name="Zou X."/>
            <person name="Han Y."/>
            <person name="Worley K."/>
            <person name="Muzny D."/>
            <person name="Gibbs R."/>
        </authorList>
    </citation>
    <scope>NUCLEOTIDE SEQUENCE</scope>
    <source>
        <strain evidence="3">Sampled in the wild</strain>
    </source>
</reference>
<dbReference type="InterPro" id="IPR050327">
    <property type="entry name" value="Proton-linked_MCT"/>
</dbReference>
<dbReference type="OrthoDB" id="6499973at2759"/>
<feature type="transmembrane region" description="Helical" evidence="2">
    <location>
        <begin position="372"/>
        <end position="390"/>
    </location>
</feature>
<dbReference type="SUPFAM" id="SSF103473">
    <property type="entry name" value="MFS general substrate transporter"/>
    <property type="match status" value="1"/>
</dbReference>
<dbReference type="InterPro" id="IPR036259">
    <property type="entry name" value="MFS_trans_sf"/>
</dbReference>
<feature type="region of interest" description="Disordered" evidence="1">
    <location>
        <begin position="67"/>
        <end position="87"/>
    </location>
</feature>
<protein>
    <submittedName>
        <fullName evidence="3">Uncharacterized protein</fullName>
    </submittedName>
</protein>
<reference evidence="3" key="1">
    <citation type="submission" date="2013-04" db="EMBL/GenBank/DDBJ databases">
        <authorList>
            <person name="Qu J."/>
            <person name="Murali S.C."/>
            <person name="Bandaranaike D."/>
            <person name="Bellair M."/>
            <person name="Blankenburg K."/>
            <person name="Chao H."/>
            <person name="Dinh H."/>
            <person name="Doddapaneni H."/>
            <person name="Downs B."/>
            <person name="Dugan-Rocha S."/>
            <person name="Elkadiri S."/>
            <person name="Gnanaolivu R.D."/>
            <person name="Hernandez B."/>
            <person name="Javaid M."/>
            <person name="Jayaseelan J.C."/>
            <person name="Lee S."/>
            <person name="Li M."/>
            <person name="Ming W."/>
            <person name="Munidasa M."/>
            <person name="Muniz J."/>
            <person name="Nguyen L."/>
            <person name="Ongeri F."/>
            <person name="Osuji N."/>
            <person name="Pu L.-L."/>
            <person name="Puazo M."/>
            <person name="Qu C."/>
            <person name="Quiroz J."/>
            <person name="Raj R."/>
            <person name="Weissenberger G."/>
            <person name="Xin Y."/>
            <person name="Zou X."/>
            <person name="Han Y."/>
            <person name="Richards S."/>
            <person name="Worley K."/>
            <person name="Muzny D."/>
            <person name="Gibbs R."/>
        </authorList>
    </citation>
    <scope>NUCLEOTIDE SEQUENCE</scope>
    <source>
        <strain evidence="3">Sampled in the wild</strain>
    </source>
</reference>
<organism evidence="3 4">
    <name type="scientific">Ladona fulva</name>
    <name type="common">Scarce chaser dragonfly</name>
    <name type="synonym">Libellula fulva</name>
    <dbReference type="NCBI Taxonomy" id="123851"/>
    <lineage>
        <taxon>Eukaryota</taxon>
        <taxon>Metazoa</taxon>
        <taxon>Ecdysozoa</taxon>
        <taxon>Arthropoda</taxon>
        <taxon>Hexapoda</taxon>
        <taxon>Insecta</taxon>
        <taxon>Pterygota</taxon>
        <taxon>Palaeoptera</taxon>
        <taxon>Odonata</taxon>
        <taxon>Epiprocta</taxon>
        <taxon>Anisoptera</taxon>
        <taxon>Libelluloidea</taxon>
        <taxon>Libellulidae</taxon>
        <taxon>Ladona</taxon>
    </lineage>
</organism>
<dbReference type="PANTHER" id="PTHR11360">
    <property type="entry name" value="MONOCARBOXYLATE TRANSPORTER"/>
    <property type="match status" value="1"/>
</dbReference>
<feature type="region of interest" description="Disordered" evidence="1">
    <location>
        <begin position="117"/>
        <end position="147"/>
    </location>
</feature>
<gene>
    <name evidence="3" type="ORF">J437_LFUL016607</name>
</gene>
<keyword evidence="4" id="KW-1185">Reference proteome</keyword>
<evidence type="ECO:0000256" key="1">
    <source>
        <dbReference type="SAM" id="MobiDB-lite"/>
    </source>
</evidence>
<name>A0A8K0KV59_LADFU</name>
<dbReference type="PANTHER" id="PTHR11360:SF309">
    <property type="entry name" value="MONOCARBOXYLATE TRANSPORTER 7-LIKE PROTEIN"/>
    <property type="match status" value="1"/>
</dbReference>
<dbReference type="InterPro" id="IPR011701">
    <property type="entry name" value="MFS"/>
</dbReference>
<keyword evidence="2" id="KW-1133">Transmembrane helix</keyword>